<name>A0A1G6LBU2_9FIRM</name>
<dbReference type="InterPro" id="IPR023577">
    <property type="entry name" value="CYTH_domain"/>
</dbReference>
<proteinExistence type="predicted"/>
<dbReference type="SMART" id="SM01118">
    <property type="entry name" value="CYTH"/>
    <property type="match status" value="1"/>
</dbReference>
<dbReference type="Gene3D" id="2.40.320.10">
    <property type="entry name" value="Hypothetical Protein Pfu-838710-001"/>
    <property type="match status" value="1"/>
</dbReference>
<keyword evidence="4" id="KW-1185">Reference proteome</keyword>
<dbReference type="GO" id="GO:0050355">
    <property type="term" value="F:inorganic triphosphate phosphatase activity"/>
    <property type="evidence" value="ECO:0007669"/>
    <property type="project" value="InterPro"/>
</dbReference>
<dbReference type="Proteomes" id="UP000198943">
    <property type="component" value="Unassembled WGS sequence"/>
</dbReference>
<evidence type="ECO:0000256" key="1">
    <source>
        <dbReference type="SAM" id="Coils"/>
    </source>
</evidence>
<dbReference type="SUPFAM" id="SSF55154">
    <property type="entry name" value="CYTH-like phosphatases"/>
    <property type="match status" value="1"/>
</dbReference>
<dbReference type="RefSeq" id="WP_093730201.1">
    <property type="nucleotide sequence ID" value="NZ_FMYW01000007.1"/>
</dbReference>
<dbReference type="AlphaFoldDB" id="A0A1G6LBU2"/>
<dbReference type="GO" id="GO:0046872">
    <property type="term" value="F:metal ion binding"/>
    <property type="evidence" value="ECO:0007669"/>
    <property type="project" value="TreeGrafter"/>
</dbReference>
<dbReference type="InterPro" id="IPR033469">
    <property type="entry name" value="CYTH-like_dom_sf"/>
</dbReference>
<dbReference type="OrthoDB" id="3034217at2"/>
<evidence type="ECO:0000313" key="4">
    <source>
        <dbReference type="Proteomes" id="UP000198943"/>
    </source>
</evidence>
<organism evidence="3 4">
    <name type="scientific">Succiniclasticum ruminis</name>
    <dbReference type="NCBI Taxonomy" id="40841"/>
    <lineage>
        <taxon>Bacteria</taxon>
        <taxon>Bacillati</taxon>
        <taxon>Bacillota</taxon>
        <taxon>Negativicutes</taxon>
        <taxon>Acidaminococcales</taxon>
        <taxon>Acidaminococcaceae</taxon>
        <taxon>Succiniclasticum</taxon>
    </lineage>
</organism>
<dbReference type="PANTHER" id="PTHR39569:SF1">
    <property type="entry name" value="INORGANIC TRIPHOSPHATASE"/>
    <property type="match status" value="1"/>
</dbReference>
<gene>
    <name evidence="3" type="ORF">SAMN04487864_1076</name>
</gene>
<protein>
    <submittedName>
        <fullName evidence="3">CYTH domain-containing protein</fullName>
    </submittedName>
</protein>
<dbReference type="InterPro" id="IPR039013">
    <property type="entry name" value="YgiF"/>
</dbReference>
<reference evidence="4" key="1">
    <citation type="submission" date="2016-10" db="EMBL/GenBank/DDBJ databases">
        <authorList>
            <person name="Varghese N."/>
            <person name="Submissions S."/>
        </authorList>
    </citation>
    <scope>NUCLEOTIDE SEQUENCE [LARGE SCALE GENOMIC DNA]</scope>
    <source>
        <strain evidence="4">DSM 11005</strain>
    </source>
</reference>
<dbReference type="EMBL" id="FMYW01000007">
    <property type="protein sequence ID" value="SDC40932.1"/>
    <property type="molecule type" value="Genomic_DNA"/>
</dbReference>
<dbReference type="Pfam" id="PF01928">
    <property type="entry name" value="CYTH"/>
    <property type="match status" value="1"/>
</dbReference>
<accession>A0A1G6LBU2</accession>
<feature type="domain" description="CYTH" evidence="2">
    <location>
        <begin position="4"/>
        <end position="208"/>
    </location>
</feature>
<evidence type="ECO:0000313" key="3">
    <source>
        <dbReference type="EMBL" id="SDC40932.1"/>
    </source>
</evidence>
<feature type="coiled-coil region" evidence="1">
    <location>
        <begin position="381"/>
        <end position="408"/>
    </location>
</feature>
<evidence type="ECO:0000259" key="2">
    <source>
        <dbReference type="PROSITE" id="PS51707"/>
    </source>
</evidence>
<dbReference type="PANTHER" id="PTHR39569">
    <property type="entry name" value="INORGANIC TRIPHOSPHATASE"/>
    <property type="match status" value="1"/>
</dbReference>
<dbReference type="PROSITE" id="PS51707">
    <property type="entry name" value="CYTH"/>
    <property type="match status" value="1"/>
</dbReference>
<keyword evidence="1" id="KW-0175">Coiled coil</keyword>
<sequence length="527" mass="59315">MEKNTETEIKLLIAKKNVKALVASPLVAKKTKKGSHKTVKLVNIYFDTRDLLLHQAGIAYRVRQNGKKYEATVKLGRAEAGGLSARQEYNVAVKNAKPNLSVFDESGLQVDFADILGTAQIEKLFTVRVKRELRLLQITKETVVEMAIDQGFISAGGKKETIDEVELELKEGSLADLLAYTAKIAAEVPVFTESRSKYARGLALLDKLEPEGARPLPEVDWDNDYCEEYKKQFYQYGTAIMEEQNVFADCGKLQTEADRIFLPYFERMQAALYWLQPVMDGSAGMQANLQGALRPLYKLRDTKTLLRRWKSLFKLADGRLGEDKVTRLLENRLENIGDEIQLQVMRGTYSGIIFSLWAAMEGAGWKAEEYLQAGQLLQVRVKDILEKIEDAMNREKEAETEKAEAILTGKLVPEKKGRKVPLKEPGYATVTRLGKEFYYLVTANESSKLTNLSKESRKKLEKLGEAMRELFAVNSLGQSVPSELLKSNTVLSARQSGYLLGDLAAEQLMARKAVNKAFAKWLKTVKY</sequence>
<dbReference type="CDD" id="cd07756">
    <property type="entry name" value="CYTH-like_Pase_CHAD"/>
    <property type="match status" value="1"/>
</dbReference>